<accession>A0ABT2T0C1</accession>
<dbReference type="Proteomes" id="UP001652432">
    <property type="component" value="Unassembled WGS sequence"/>
</dbReference>
<evidence type="ECO:0000313" key="4">
    <source>
        <dbReference type="Proteomes" id="UP001652432"/>
    </source>
</evidence>
<dbReference type="InterPro" id="IPR003593">
    <property type="entry name" value="AAA+_ATPase"/>
</dbReference>
<dbReference type="InterPro" id="IPR025158">
    <property type="entry name" value="Mg_chelat-rel_C"/>
</dbReference>
<dbReference type="SUPFAM" id="SSF52540">
    <property type="entry name" value="P-loop containing nucleoside triphosphate hydrolases"/>
    <property type="match status" value="1"/>
</dbReference>
<evidence type="ECO:0000256" key="1">
    <source>
        <dbReference type="ARBA" id="ARBA00006354"/>
    </source>
</evidence>
<dbReference type="InterPro" id="IPR020568">
    <property type="entry name" value="Ribosomal_Su5_D2-typ_SF"/>
</dbReference>
<dbReference type="Gene3D" id="3.40.50.300">
    <property type="entry name" value="P-loop containing nucleotide triphosphate hydrolases"/>
    <property type="match status" value="1"/>
</dbReference>
<dbReference type="NCBIfam" id="TIGR00368">
    <property type="entry name" value="YifB family Mg chelatase-like AAA ATPase"/>
    <property type="match status" value="1"/>
</dbReference>
<evidence type="ECO:0000259" key="2">
    <source>
        <dbReference type="SMART" id="SM00382"/>
    </source>
</evidence>
<dbReference type="InterPro" id="IPR004482">
    <property type="entry name" value="Mg_chelat-rel"/>
</dbReference>
<dbReference type="InterPro" id="IPR014721">
    <property type="entry name" value="Ribsml_uS5_D2-typ_fold_subgr"/>
</dbReference>
<dbReference type="PANTHER" id="PTHR32039">
    <property type="entry name" value="MAGNESIUM-CHELATASE SUBUNIT CHLI"/>
    <property type="match status" value="1"/>
</dbReference>
<protein>
    <submittedName>
        <fullName evidence="3">YifB family Mg chelatase-like AAA ATPase</fullName>
    </submittedName>
</protein>
<dbReference type="PANTHER" id="PTHR32039:SF7">
    <property type="entry name" value="COMPETENCE PROTEIN COMM"/>
    <property type="match status" value="1"/>
</dbReference>
<proteinExistence type="inferred from homology"/>
<dbReference type="SUPFAM" id="SSF54211">
    <property type="entry name" value="Ribosomal protein S5 domain 2-like"/>
    <property type="match status" value="1"/>
</dbReference>
<dbReference type="Pfam" id="PF13335">
    <property type="entry name" value="Mg_chelatase_C"/>
    <property type="match status" value="1"/>
</dbReference>
<name>A0ABT2T0C1_9FIRM</name>
<evidence type="ECO:0000313" key="3">
    <source>
        <dbReference type="EMBL" id="MCU6743677.1"/>
    </source>
</evidence>
<organism evidence="3 4">
    <name type="scientific">Suilimivivens aceti</name>
    <dbReference type="NCBI Taxonomy" id="2981774"/>
    <lineage>
        <taxon>Bacteria</taxon>
        <taxon>Bacillati</taxon>
        <taxon>Bacillota</taxon>
        <taxon>Clostridia</taxon>
        <taxon>Lachnospirales</taxon>
        <taxon>Lachnospiraceae</taxon>
        <taxon>Suilimivivens</taxon>
    </lineage>
</organism>
<keyword evidence="4" id="KW-1185">Reference proteome</keyword>
<dbReference type="CDD" id="cd00009">
    <property type="entry name" value="AAA"/>
    <property type="match status" value="1"/>
</dbReference>
<dbReference type="Pfam" id="PF01078">
    <property type="entry name" value="Mg_chelatase"/>
    <property type="match status" value="1"/>
</dbReference>
<feature type="domain" description="AAA+ ATPase" evidence="2">
    <location>
        <begin position="222"/>
        <end position="404"/>
    </location>
</feature>
<dbReference type="InterPro" id="IPR045006">
    <property type="entry name" value="CHLI-like"/>
</dbReference>
<dbReference type="InterPro" id="IPR027417">
    <property type="entry name" value="P-loop_NTPase"/>
</dbReference>
<dbReference type="Gene3D" id="3.30.230.10">
    <property type="match status" value="1"/>
</dbReference>
<dbReference type="RefSeq" id="WP_262573514.1">
    <property type="nucleotide sequence ID" value="NZ_JAOQKJ010000003.1"/>
</dbReference>
<dbReference type="SMART" id="SM00382">
    <property type="entry name" value="AAA"/>
    <property type="match status" value="1"/>
</dbReference>
<dbReference type="InterPro" id="IPR000523">
    <property type="entry name" value="Mg_chelatse_chII-like_cat_dom"/>
</dbReference>
<dbReference type="Pfam" id="PF13541">
    <property type="entry name" value="ChlI"/>
    <property type="match status" value="1"/>
</dbReference>
<sequence>MYSTILSGTVLGMESCLVQVEVDLSAGLPCFIMVGHLSGEVRESAERVRIALKNNGIHLPAMHIAVNLSPADVRKEGTGFDLPVALAVLTAMERLTEKETEGMMILGELGLNGEIRKVRGILPMVGEGLRAGITRFLVPLENLQEARLIGKGRIAGIGSLTEAVEYLKMSEAEQKEWENKSIRELMTEKQDDLLQGNETEMDFSEVSGQESGKRAAMIAAAGFHHLLFCGPPGCGKTMLARRIPTILPPLSEEERLEVASVYSIAGLLDGTRASSRRRPFVSPHHSLTPQALAGGGVRPSPGVVSLAHRGVLFLDELPEFSRKTLDLLRQPLEDRKIQITRTRGNVTYPTEFMLVGAMNPCPCGYFPDRNRCRCTPYEIHKYISHLSGPILNRIDLQVRLKETEFSVLRDPENRKRGESSEGMRNMVMEARSRQDFRYRDTGIRFNAQLTAGNIRSFCKLGRKEEQVLEQIYTSMKLGARACHKLLKVARTIADLTGSEIVRKEDLLEAACYCQGQE</sequence>
<comment type="similarity">
    <text evidence="1">Belongs to the Mg-chelatase subunits D/I family. ComM subfamily.</text>
</comment>
<dbReference type="EMBL" id="JAOQKJ010000003">
    <property type="protein sequence ID" value="MCU6743677.1"/>
    <property type="molecule type" value="Genomic_DNA"/>
</dbReference>
<reference evidence="3 4" key="1">
    <citation type="journal article" date="2021" name="ISME Commun">
        <title>Automated analysis of genomic sequences facilitates high-throughput and comprehensive description of bacteria.</title>
        <authorList>
            <person name="Hitch T.C.A."/>
        </authorList>
    </citation>
    <scope>NUCLEOTIDE SEQUENCE [LARGE SCALE GENOMIC DNA]</scope>
    <source>
        <strain evidence="3 4">Sanger_18</strain>
    </source>
</reference>
<comment type="caution">
    <text evidence="3">The sequence shown here is derived from an EMBL/GenBank/DDBJ whole genome shotgun (WGS) entry which is preliminary data.</text>
</comment>
<gene>
    <name evidence="3" type="ORF">OCV77_04025</name>
</gene>